<dbReference type="InterPro" id="IPR003669">
    <property type="entry name" value="Thymidylate_synthase_ThyX"/>
</dbReference>
<name>K2AFF3_9BACT</name>
<proteinExistence type="predicted"/>
<dbReference type="Pfam" id="PF02511">
    <property type="entry name" value="Thy1"/>
    <property type="match status" value="1"/>
</dbReference>
<dbReference type="EMBL" id="AMFJ01021607">
    <property type="protein sequence ID" value="EKD66700.1"/>
    <property type="molecule type" value="Genomic_DNA"/>
</dbReference>
<dbReference type="PANTHER" id="PTHR34934:SF1">
    <property type="entry name" value="FLAVIN-DEPENDENT THYMIDYLATE SYNTHASE"/>
    <property type="match status" value="1"/>
</dbReference>
<dbReference type="GO" id="GO:0004799">
    <property type="term" value="F:thymidylate synthase activity"/>
    <property type="evidence" value="ECO:0007669"/>
    <property type="project" value="TreeGrafter"/>
</dbReference>
<dbReference type="AlphaFoldDB" id="K2AFF3"/>
<dbReference type="GO" id="GO:0006231">
    <property type="term" value="P:dTMP biosynthetic process"/>
    <property type="evidence" value="ECO:0007669"/>
    <property type="project" value="InterPro"/>
</dbReference>
<sequence length="564" mass="68318">MKTWTLSKLLNQREYTQNEKIVIEYFFTNTDKNIYCAKDTLPSQVWAFLLWQYSRSHLSLRDRFLKIFEDQKNAFKEWKIWNDEYISLEELAETIKQKNDIKLQYFYDRATSFLKKWWVEYGHNSIKDWDVIRFAAEWVSQVFTKIIESPFPALWAFQETSTRYMPFSKENILFPPEIEKSSFKEEIKSSIYELFEVYEKWLIIVKEALIKNSIFKREDFTSENTFNSTLNTKTFDICRYLLPSGTATKLWCSFQTRTLESHISYMLSHPLEEARIIWQSIWEEAKKISPGLLNHVAENNFDIERNSNLSSWADNYFENKEIKTLIYKWISEDDRLNIVYIWNLDNDILASILFESARKYWPSYKECLENVEKMSKVEKENLMETALWKRWKFDRMPRALQHTSVFAEFLLDFWAYRDLQRHRATKQIWQWVTAIHWYSYPEYIDLPGMEEFKKMYDTIMMKLVDLWKKVIKENMYLAEYTAALWHLIRTTYEMDPGQIAYLIELRTTPQAHHSYRDIIIKLYEKIQEKAPIFAKYIRVWSGNTSRKDEAERIEAKKIALWIKS</sequence>
<dbReference type="InterPro" id="IPR036098">
    <property type="entry name" value="Thymidylate_synthase_ThyX_sf"/>
</dbReference>
<comment type="caution">
    <text evidence="1">The sequence shown here is derived from an EMBL/GenBank/DDBJ whole genome shotgun (WGS) entry which is preliminary data.</text>
</comment>
<evidence type="ECO:0000313" key="1">
    <source>
        <dbReference type="EMBL" id="EKD66700.1"/>
    </source>
</evidence>
<dbReference type="PANTHER" id="PTHR34934">
    <property type="entry name" value="FLAVIN-DEPENDENT THYMIDYLATE SYNTHASE"/>
    <property type="match status" value="1"/>
</dbReference>
<reference evidence="1" key="1">
    <citation type="journal article" date="2012" name="Science">
        <title>Fermentation, hydrogen, and sulfur metabolism in multiple uncultivated bacterial phyla.</title>
        <authorList>
            <person name="Wrighton K.C."/>
            <person name="Thomas B.C."/>
            <person name="Sharon I."/>
            <person name="Miller C.S."/>
            <person name="Castelle C.J."/>
            <person name="VerBerkmoes N.C."/>
            <person name="Wilkins M.J."/>
            <person name="Hettich R.L."/>
            <person name="Lipton M.S."/>
            <person name="Williams K.H."/>
            <person name="Long P.E."/>
            <person name="Banfield J.F."/>
        </authorList>
    </citation>
    <scope>NUCLEOTIDE SEQUENCE [LARGE SCALE GENOMIC DNA]</scope>
</reference>
<dbReference type="PROSITE" id="PS51331">
    <property type="entry name" value="THYX"/>
    <property type="match status" value="1"/>
</dbReference>
<accession>K2AFF3</accession>
<protein>
    <submittedName>
        <fullName evidence="1">Alternative thymidylate synthase-like protein</fullName>
    </submittedName>
</protein>
<dbReference type="GO" id="GO:0070402">
    <property type="term" value="F:NADPH binding"/>
    <property type="evidence" value="ECO:0007669"/>
    <property type="project" value="TreeGrafter"/>
</dbReference>
<dbReference type="GO" id="GO:0050797">
    <property type="term" value="F:thymidylate synthase (FAD) activity"/>
    <property type="evidence" value="ECO:0007669"/>
    <property type="project" value="InterPro"/>
</dbReference>
<organism evidence="1">
    <name type="scientific">uncultured bacterium</name>
    <name type="common">gcode 4</name>
    <dbReference type="NCBI Taxonomy" id="1234023"/>
    <lineage>
        <taxon>Bacteria</taxon>
        <taxon>environmental samples</taxon>
    </lineage>
</organism>
<dbReference type="Gene3D" id="3.30.1360.170">
    <property type="match status" value="2"/>
</dbReference>
<gene>
    <name evidence="1" type="ORF">ACD_49C00021G0015</name>
</gene>
<dbReference type="SUPFAM" id="SSF69796">
    <property type="entry name" value="Thymidylate synthase-complementing protein Thy1"/>
    <property type="match status" value="2"/>
</dbReference>
<dbReference type="GO" id="GO:0050660">
    <property type="term" value="F:flavin adenine dinucleotide binding"/>
    <property type="evidence" value="ECO:0007669"/>
    <property type="project" value="InterPro"/>
</dbReference>